<dbReference type="GO" id="GO:0030951">
    <property type="term" value="P:establishment or maintenance of microtubule cytoskeleton polarity"/>
    <property type="evidence" value="ECO:0007669"/>
    <property type="project" value="InterPro"/>
</dbReference>
<dbReference type="GO" id="GO:0061863">
    <property type="term" value="F:microtubule plus end polymerase"/>
    <property type="evidence" value="ECO:0007669"/>
    <property type="project" value="InterPro"/>
</dbReference>
<dbReference type="InterPro" id="IPR045110">
    <property type="entry name" value="XMAP215"/>
</dbReference>
<evidence type="ECO:0000313" key="1">
    <source>
        <dbReference type="EMBL" id="VFQ87617.1"/>
    </source>
</evidence>
<dbReference type="GO" id="GO:0051010">
    <property type="term" value="F:microtubule plus-end binding"/>
    <property type="evidence" value="ECO:0007669"/>
    <property type="project" value="InterPro"/>
</dbReference>
<dbReference type="Proteomes" id="UP000595140">
    <property type="component" value="Unassembled WGS sequence"/>
</dbReference>
<reference evidence="1 2" key="1">
    <citation type="submission" date="2018-04" db="EMBL/GenBank/DDBJ databases">
        <authorList>
            <person name="Vogel A."/>
        </authorList>
    </citation>
    <scope>NUCLEOTIDE SEQUENCE [LARGE SCALE GENOMIC DNA]</scope>
</reference>
<dbReference type="AlphaFoldDB" id="A0A484MGF3"/>
<dbReference type="EMBL" id="OOIL02003369">
    <property type="protein sequence ID" value="VFQ87617.1"/>
    <property type="molecule type" value="Genomic_DNA"/>
</dbReference>
<accession>A0A484MGF3</accession>
<dbReference type="GO" id="GO:0007051">
    <property type="term" value="P:spindle organization"/>
    <property type="evidence" value="ECO:0007669"/>
    <property type="project" value="InterPro"/>
</dbReference>
<protein>
    <submittedName>
        <fullName evidence="1">Uncharacterized protein</fullName>
    </submittedName>
</protein>
<name>A0A484MGF3_9ASTE</name>
<sequence>MKVVSYELGRAMGDPEGNVREQILKDADKLVSCLANKVSETFKFSLTGDSSRSCKYVLNTLMQTFQNRNLAHAAKESTFMVLIRELLLWLLDDRVYRMDDGCQLLKTLNVLMLKILVCMHKKLYCLHVL</sequence>
<organism evidence="1 2">
    <name type="scientific">Cuscuta campestris</name>
    <dbReference type="NCBI Taxonomy" id="132261"/>
    <lineage>
        <taxon>Eukaryota</taxon>
        <taxon>Viridiplantae</taxon>
        <taxon>Streptophyta</taxon>
        <taxon>Embryophyta</taxon>
        <taxon>Tracheophyta</taxon>
        <taxon>Spermatophyta</taxon>
        <taxon>Magnoliopsida</taxon>
        <taxon>eudicotyledons</taxon>
        <taxon>Gunneridae</taxon>
        <taxon>Pentapetalae</taxon>
        <taxon>asterids</taxon>
        <taxon>lamiids</taxon>
        <taxon>Solanales</taxon>
        <taxon>Convolvulaceae</taxon>
        <taxon>Cuscuteae</taxon>
        <taxon>Cuscuta</taxon>
        <taxon>Cuscuta subgen. Grammica</taxon>
        <taxon>Cuscuta sect. Cleistogrammica</taxon>
    </lineage>
</organism>
<evidence type="ECO:0000313" key="2">
    <source>
        <dbReference type="Proteomes" id="UP000595140"/>
    </source>
</evidence>
<dbReference type="GO" id="GO:0046785">
    <property type="term" value="P:microtubule polymerization"/>
    <property type="evidence" value="ECO:0007669"/>
    <property type="project" value="InterPro"/>
</dbReference>
<keyword evidence="2" id="KW-1185">Reference proteome</keyword>
<dbReference type="OrthoDB" id="1731320at2759"/>
<proteinExistence type="predicted"/>
<gene>
    <name evidence="1" type="ORF">CCAM_LOCUS29393</name>
</gene>
<dbReference type="PANTHER" id="PTHR12609">
    <property type="entry name" value="MICROTUBULE ASSOCIATED PROTEIN XMAP215"/>
    <property type="match status" value="1"/>
</dbReference>